<protein>
    <submittedName>
        <fullName evidence="11">ATP-binding cassette sub-family A member 1</fullName>
    </submittedName>
</protein>
<dbReference type="GO" id="GO:0140359">
    <property type="term" value="F:ABC-type transporter activity"/>
    <property type="evidence" value="ECO:0007669"/>
    <property type="project" value="InterPro"/>
</dbReference>
<dbReference type="InterPro" id="IPR003593">
    <property type="entry name" value="AAA+_ATPase"/>
</dbReference>
<keyword evidence="10" id="KW-1185">Reference proteome</keyword>
<dbReference type="SUPFAM" id="SSF52540">
    <property type="entry name" value="P-loop containing nucleoside triphosphate hydrolases"/>
    <property type="match status" value="2"/>
</dbReference>
<feature type="transmembrane region" description="Helical" evidence="7">
    <location>
        <begin position="393"/>
        <end position="413"/>
    </location>
</feature>
<reference evidence="9" key="3">
    <citation type="submission" date="2025-05" db="UniProtKB">
        <authorList>
            <consortium name="EnsemblMetazoa"/>
        </authorList>
    </citation>
    <scope>IDENTIFICATION</scope>
</reference>
<feature type="transmembrane region" description="Helical" evidence="7">
    <location>
        <begin position="297"/>
        <end position="321"/>
    </location>
</feature>
<dbReference type="EnsemblMetazoa" id="XM_017133164.1">
    <property type="protein sequence ID" value="XP_016988653.1"/>
    <property type="gene ID" value="LOC108051170"/>
</dbReference>
<feature type="transmembrane region" description="Helical" evidence="7">
    <location>
        <begin position="425"/>
        <end position="451"/>
    </location>
</feature>
<feature type="transmembrane region" description="Helical" evidence="7">
    <location>
        <begin position="1234"/>
        <end position="1255"/>
    </location>
</feature>
<sequence>MPATKVLLFKRYIRIELNLWRRSLFEAITLVIMVLVILLNPIAHSKRLLYMSNENENEQSIVSHKLQDINILTRMADSKREKTKFSLAYTPKTPFVTEVTKKVAKTLELNSTVGYGSEADMQDQFDERTTLAGIVFHNVNGEGTPSTLSVSIRFPSEFRTIAPFLTEDRLWITRCSGRINPGRDRVKHDKQQDIYIREGFLQLQHQIFVEWYHRLRIEFETNFPEPNVEVYNILLKVSDEPCSVMSLARLPTFLYNFIYLLPFLNVIRNVAAQVEDGVMVHQWHYGYSFGMQWGFKFLVLFLRMCILSAIFVVMMLAFWAFGGRDGEFSGKGTIAFVCFVIVYTVEIVITGMVVAKLFANPTNAVLFALVLWLFMYAAFCIILEHYWDIHKYYVFFILVAFCNCQMHFSMSLFRNCIEDPDSVQTIDFVVIFTAAISSALIYFLVLLAIQWRMPGTFLSRRIVNNRPRKQRETDVPILYLGRAPSFQNFEFGDVGSVELMRLRHVSTTHRDSERKILKNISMRIYRGEVYVILGHVGSGKLTLLRILAGLKFPLRGSVSILGKPFVPNGELRRMIDFRFDEHGLNKHLTVEQTIDYHVRLKLPPSESDRYEIERRKWLAILDQHVESRRTRIGRLSSGSLKLVGLCCCLAGDTRIIILEEPTLNLTGREAQVFWSIVNAEKGNRAFIISTYSVGEAEHVADRIGILSMGVLEASGTPFFLRAKFSSSVDLVIIKKPHVPDQPITDFINQFMINIEPENEIGDSLTYRLPVLFRPRLQKLLIHLEIDRKMLGIENVRVVGAELSDIYMKLVTSFRLQQQMIPDVTQTFKYQVVSQKQLSRQRMRAMFYKKMIHTAPNVWPIIMIFTSFILIAIVARLSVLLDMPKERQNSIAIGFMDPTDVSKSIPNLKDCGYIDIRAAIKVSKKKRVDVSRTFDDKSFACEKGSYRNDLRKKSELKSFGAVEADGDQNLNGYISQDIFHSAPMMLNLLHNVILRLSYPERENIVTLVENHPLPTQLSRKINLLDNKIAHIHAPLAIGCILPLTVSVFVIPLVEEEIYNVRFLQHMAGLGLKVFWGINLFWDWFTFFIYSIIIVVIMGLMGVGGFGFYENAILVLLLTIFGLAALPLTYLVSMFVYKSIVRAFLVSVLLQGVSGLVLYIIYWDVANSNTIFFYGACISPGFSLLDGVSNVYTQCLELAICNAKCQAHATCTPDNMHEVVPNCRFDTHFKWASPGILPAIVYMILSALISLMLIFWIELHRREKKFHSPRDLRKMRTATYPFDDGDVADVKLKIAEADNTKAKQSVFLVDQVEAKVPAAGKRINTVSFALNKYMSMGIFGPRNCGKSHLMRQLVGEEGFAFGEIFVRGLDFKYDLESIHTYMGYSPQHRGLLNELTPREHIRLLCMIRGVPEAKIGEKMHDLCLMLNMTGWMHRKCSLLTAEKRHKLKIALALVAYNKILVLDEPTCGMPATTRREIWNILRYIRYCGKTIIFATNDEMECKILADFIILFQDSEMLAIGSLQYLRYKYSHGFYLEVRLIRDGETLAESEENLRKDVDNLAKFVNFLHNRSELVGRLNNWFKFYVPVGHIVYSFLYGAMEKNKLRLNVSDYCIYQADMINVVAQVQETRAQLKYHLVQTEGPLPLDTTVTKKTPQPKVKGKK</sequence>
<feature type="transmembrane region" description="Helical" evidence="7">
    <location>
        <begin position="1085"/>
        <end position="1104"/>
    </location>
</feature>
<dbReference type="OrthoDB" id="8061355at2759"/>
<dbReference type="Gene3D" id="3.40.50.300">
    <property type="entry name" value="P-loop containing nucleotide triphosphate hydrolases"/>
    <property type="match status" value="2"/>
</dbReference>
<comment type="subcellular location">
    <subcellularLocation>
        <location evidence="1">Membrane</location>
        <topology evidence="1">Multi-pass membrane protein</topology>
    </subcellularLocation>
</comment>
<evidence type="ECO:0000256" key="5">
    <source>
        <dbReference type="ARBA" id="ARBA00022989"/>
    </source>
</evidence>
<dbReference type="InterPro" id="IPR027417">
    <property type="entry name" value="P-loop_NTPase"/>
</dbReference>
<dbReference type="GO" id="GO:0005319">
    <property type="term" value="F:lipid transporter activity"/>
    <property type="evidence" value="ECO:0007669"/>
    <property type="project" value="TreeGrafter"/>
</dbReference>
<feature type="transmembrane region" description="Helical" evidence="7">
    <location>
        <begin position="1110"/>
        <end position="1130"/>
    </location>
</feature>
<dbReference type="Pfam" id="PF12698">
    <property type="entry name" value="ABC2_membrane_3"/>
    <property type="match status" value="1"/>
</dbReference>
<evidence type="ECO:0000256" key="1">
    <source>
        <dbReference type="ARBA" id="ARBA00004141"/>
    </source>
</evidence>
<evidence type="ECO:0000256" key="2">
    <source>
        <dbReference type="ARBA" id="ARBA00022692"/>
    </source>
</evidence>
<keyword evidence="5 7" id="KW-1133">Transmembrane helix</keyword>
<evidence type="ECO:0000313" key="9">
    <source>
        <dbReference type="EnsemblMetazoa" id="XP_016988653.1"/>
    </source>
</evidence>
<organism evidence="11">
    <name type="scientific">Drosophila rhopaloa</name>
    <name type="common">Fruit fly</name>
    <dbReference type="NCBI Taxonomy" id="1041015"/>
    <lineage>
        <taxon>Eukaryota</taxon>
        <taxon>Metazoa</taxon>
        <taxon>Ecdysozoa</taxon>
        <taxon>Arthropoda</taxon>
        <taxon>Hexapoda</taxon>
        <taxon>Insecta</taxon>
        <taxon>Pterygota</taxon>
        <taxon>Neoptera</taxon>
        <taxon>Endopterygota</taxon>
        <taxon>Diptera</taxon>
        <taxon>Brachycera</taxon>
        <taxon>Muscomorpha</taxon>
        <taxon>Ephydroidea</taxon>
        <taxon>Drosophilidae</taxon>
        <taxon>Drosophila</taxon>
        <taxon>Sophophora</taxon>
    </lineage>
</organism>
<feature type="transmembrane region" description="Helical" evidence="7">
    <location>
        <begin position="365"/>
        <end position="387"/>
    </location>
</feature>
<reference evidence="10" key="1">
    <citation type="journal article" date="2021" name="Elife">
        <title>Highly contiguous assemblies of 101 drosophilid genomes.</title>
        <authorList>
            <person name="Kim B.Y."/>
            <person name="Wang J.R."/>
            <person name="Miller D.E."/>
            <person name="Barmina O."/>
            <person name="Delaney E."/>
            <person name="Thompson A."/>
            <person name="Comeault A.A."/>
            <person name="Peede D."/>
            <person name="D'Agostino E.R."/>
            <person name="Pelaez J."/>
            <person name="Aguilar J.M."/>
            <person name="Haji D."/>
            <person name="Matsunaga T."/>
            <person name="Armstrong E.E."/>
            <person name="Zych M."/>
            <person name="Ogawa Y."/>
            <person name="Stamenkovic-Radak M."/>
            <person name="Jelic M."/>
            <person name="Veselinovic M.S."/>
            <person name="Tanaskovic M."/>
            <person name="Eric P."/>
            <person name="Gao J.J."/>
            <person name="Katoh T.K."/>
            <person name="Toda M.J."/>
            <person name="Watabe H."/>
            <person name="Watada M."/>
            <person name="Davis J.S."/>
            <person name="Moyle L.C."/>
            <person name="Manoli G."/>
            <person name="Bertolini E."/>
            <person name="Kostal V."/>
            <person name="Hawley R.S."/>
            <person name="Takahashi A."/>
            <person name="Jones C.D."/>
            <person name="Price D.K."/>
            <person name="Whiteman N."/>
            <person name="Kopp A."/>
            <person name="Matute D.R."/>
            <person name="Petrov D.A."/>
        </authorList>
    </citation>
    <scope>NUCLEOTIDE SEQUENCE [LARGE SCALE GENOMIC DNA]</scope>
</reference>
<feature type="transmembrane region" description="Helical" evidence="7">
    <location>
        <begin position="24"/>
        <end position="43"/>
    </location>
</feature>
<evidence type="ECO:0000256" key="4">
    <source>
        <dbReference type="ARBA" id="ARBA00022840"/>
    </source>
</evidence>
<dbReference type="InterPro" id="IPR026082">
    <property type="entry name" value="ABCA"/>
</dbReference>
<evidence type="ECO:0000313" key="11">
    <source>
        <dbReference type="RefSeq" id="XP_016988653.1"/>
    </source>
</evidence>
<dbReference type="GeneID" id="108051170"/>
<evidence type="ECO:0000256" key="3">
    <source>
        <dbReference type="ARBA" id="ARBA00022741"/>
    </source>
</evidence>
<dbReference type="Proteomes" id="UP001652680">
    <property type="component" value="Unassembled WGS sequence"/>
</dbReference>
<dbReference type="InterPro" id="IPR003439">
    <property type="entry name" value="ABC_transporter-like_ATP-bd"/>
</dbReference>
<accession>A0A6P4FMF9</accession>
<keyword evidence="6 7" id="KW-0472">Membrane</keyword>
<feature type="transmembrane region" description="Helical" evidence="7">
    <location>
        <begin position="1027"/>
        <end position="1049"/>
    </location>
</feature>
<feature type="domain" description="ABC transporter" evidence="8">
    <location>
        <begin position="1304"/>
        <end position="1536"/>
    </location>
</feature>
<dbReference type="RefSeq" id="XP_016988653.1">
    <property type="nucleotide sequence ID" value="XM_017133164.1"/>
</dbReference>
<feature type="transmembrane region" description="Helical" evidence="7">
    <location>
        <begin position="1142"/>
        <end position="1161"/>
    </location>
</feature>
<dbReference type="PROSITE" id="PS50893">
    <property type="entry name" value="ABC_TRANSPORTER_2"/>
    <property type="match status" value="2"/>
</dbReference>
<keyword evidence="4 11" id="KW-0067">ATP-binding</keyword>
<keyword evidence="3" id="KW-0547">Nucleotide-binding</keyword>
<evidence type="ECO:0000259" key="8">
    <source>
        <dbReference type="PROSITE" id="PS50893"/>
    </source>
</evidence>
<feature type="domain" description="ABC transporter" evidence="8">
    <location>
        <begin position="500"/>
        <end position="733"/>
    </location>
</feature>
<dbReference type="PANTHER" id="PTHR19229">
    <property type="entry name" value="ATP-BINDING CASSETTE TRANSPORTER SUBFAMILY A ABCA"/>
    <property type="match status" value="1"/>
</dbReference>
<dbReference type="GO" id="GO:0016020">
    <property type="term" value="C:membrane"/>
    <property type="evidence" value="ECO:0007669"/>
    <property type="project" value="UniProtKB-SubCell"/>
</dbReference>
<name>A0A6P4FMF9_DRORH</name>
<gene>
    <name evidence="11" type="primary">LOC108051170</name>
    <name evidence="9" type="synonym">108051170</name>
</gene>
<dbReference type="PANTHER" id="PTHR19229:SF250">
    <property type="entry name" value="ABC TRANSPORTER DOMAIN-CONTAINING PROTEIN-RELATED"/>
    <property type="match status" value="1"/>
</dbReference>
<evidence type="ECO:0000256" key="6">
    <source>
        <dbReference type="ARBA" id="ARBA00023136"/>
    </source>
</evidence>
<reference evidence="11" key="2">
    <citation type="submission" date="2025-04" db="UniProtKB">
        <authorList>
            <consortium name="RefSeq"/>
        </authorList>
    </citation>
    <scope>IDENTIFICATION</scope>
</reference>
<dbReference type="Pfam" id="PF00005">
    <property type="entry name" value="ABC_tran"/>
    <property type="match status" value="2"/>
</dbReference>
<keyword evidence="2 7" id="KW-0812">Transmembrane</keyword>
<proteinExistence type="predicted"/>
<dbReference type="SMART" id="SM00382">
    <property type="entry name" value="AAA"/>
    <property type="match status" value="2"/>
</dbReference>
<evidence type="ECO:0000256" key="7">
    <source>
        <dbReference type="SAM" id="Phobius"/>
    </source>
</evidence>
<feature type="transmembrane region" description="Helical" evidence="7">
    <location>
        <begin position="857"/>
        <end position="880"/>
    </location>
</feature>
<evidence type="ECO:0000313" key="10">
    <source>
        <dbReference type="Proteomes" id="UP001652680"/>
    </source>
</evidence>
<dbReference type="InterPro" id="IPR013525">
    <property type="entry name" value="ABC2_TM"/>
</dbReference>
<feature type="transmembrane region" description="Helical" evidence="7">
    <location>
        <begin position="333"/>
        <end position="358"/>
    </location>
</feature>
<dbReference type="GO" id="GO:0005524">
    <property type="term" value="F:ATP binding"/>
    <property type="evidence" value="ECO:0007669"/>
    <property type="project" value="UniProtKB-KW"/>
</dbReference>
<dbReference type="GO" id="GO:0016887">
    <property type="term" value="F:ATP hydrolysis activity"/>
    <property type="evidence" value="ECO:0007669"/>
    <property type="project" value="InterPro"/>
</dbReference>